<dbReference type="AlphaFoldDB" id="A0A1N6FG53"/>
<keyword evidence="1" id="KW-0472">Membrane</keyword>
<feature type="transmembrane region" description="Helical" evidence="1">
    <location>
        <begin position="94"/>
        <end position="111"/>
    </location>
</feature>
<keyword evidence="3" id="KW-1185">Reference proteome</keyword>
<dbReference type="EMBL" id="FSRL01000001">
    <property type="protein sequence ID" value="SIN94225.1"/>
    <property type="molecule type" value="Genomic_DNA"/>
</dbReference>
<evidence type="ECO:0000256" key="1">
    <source>
        <dbReference type="SAM" id="Phobius"/>
    </source>
</evidence>
<keyword evidence="1" id="KW-1133">Transmembrane helix</keyword>
<dbReference type="Proteomes" id="UP000184932">
    <property type="component" value="Unassembled WGS sequence"/>
</dbReference>
<reference evidence="3" key="1">
    <citation type="submission" date="2016-11" db="EMBL/GenBank/DDBJ databases">
        <authorList>
            <person name="Varghese N."/>
            <person name="Submissions S."/>
        </authorList>
    </citation>
    <scope>NUCLEOTIDE SEQUENCE [LARGE SCALE GENOMIC DNA]</scope>
    <source>
        <strain evidence="3">DSM 29440</strain>
    </source>
</reference>
<proteinExistence type="predicted"/>
<accession>A0A1N6FG53</accession>
<sequence>MSERKETRGQFITGARDPVSGQRWVHVTGEMVAAHPQGRLNLALYAVVVFLFGMAAWRLVLWTFVFGGVWMGVEVVFFLLAAAALFFRLPPGGWMGITACAMILVDFATGMKGAWGGQLWALGEAVAAVAAGFYLLTGERPNFIYRHRYLAGDAGEGGSDV</sequence>
<organism evidence="2 3">
    <name type="scientific">Vannielia litorea</name>
    <dbReference type="NCBI Taxonomy" id="1217970"/>
    <lineage>
        <taxon>Bacteria</taxon>
        <taxon>Pseudomonadati</taxon>
        <taxon>Pseudomonadota</taxon>
        <taxon>Alphaproteobacteria</taxon>
        <taxon>Rhodobacterales</taxon>
        <taxon>Paracoccaceae</taxon>
        <taxon>Vannielia</taxon>
    </lineage>
</organism>
<protein>
    <submittedName>
        <fullName evidence="2">Uncharacterized protein</fullName>
    </submittedName>
</protein>
<feature type="transmembrane region" description="Helical" evidence="1">
    <location>
        <begin position="67"/>
        <end position="87"/>
    </location>
</feature>
<evidence type="ECO:0000313" key="3">
    <source>
        <dbReference type="Proteomes" id="UP000184932"/>
    </source>
</evidence>
<name>A0A1N6FG53_9RHOB</name>
<evidence type="ECO:0000313" key="2">
    <source>
        <dbReference type="EMBL" id="SIN94225.1"/>
    </source>
</evidence>
<feature type="transmembrane region" description="Helical" evidence="1">
    <location>
        <begin position="42"/>
        <end position="61"/>
    </location>
</feature>
<gene>
    <name evidence="2" type="ORF">SAMN05444002_1645</name>
</gene>
<dbReference type="OrthoDB" id="7860195at2"/>
<keyword evidence="1" id="KW-0812">Transmembrane</keyword>
<dbReference type="RefSeq" id="WP_074255692.1">
    <property type="nucleotide sequence ID" value="NZ_FSRL01000001.1"/>
</dbReference>
<feature type="transmembrane region" description="Helical" evidence="1">
    <location>
        <begin position="117"/>
        <end position="136"/>
    </location>
</feature>
<dbReference type="STRING" id="1217970.SAMN05444002_1645"/>